<proteinExistence type="predicted"/>
<reference evidence="4" key="1">
    <citation type="submission" date="2014-03" db="EMBL/GenBank/DDBJ databases">
        <authorList>
            <person name="Aksoy S."/>
            <person name="Warren W."/>
            <person name="Wilson R.K."/>
        </authorList>
    </citation>
    <scope>NUCLEOTIDE SEQUENCE [LARGE SCALE GENOMIC DNA]</scope>
    <source>
        <strain evidence="4">IAEA</strain>
    </source>
</reference>
<protein>
    <submittedName>
        <fullName evidence="3">Uncharacterized protein</fullName>
    </submittedName>
</protein>
<keyword evidence="2" id="KW-0472">Membrane</keyword>
<dbReference type="EnsemblMetazoa" id="GPAI019113-RA">
    <property type="protein sequence ID" value="GPAI019113-PA"/>
    <property type="gene ID" value="GPAI019113"/>
</dbReference>
<feature type="compositionally biased region" description="Basic and acidic residues" evidence="1">
    <location>
        <begin position="110"/>
        <end position="125"/>
    </location>
</feature>
<sequence length="125" mass="13195">MCRKANVSIKNILRDTQSSLLYKKGGLMRPKSWTAMSLKLGVAVAVAVAVATVVRDDAVVVVVVGVTVALDNVPTSLLMKRCINSLGSSKGVSDKCNSISNASAAADGEPAEKITTIEEGERERY</sequence>
<feature type="transmembrane region" description="Helical" evidence="2">
    <location>
        <begin position="33"/>
        <end position="53"/>
    </location>
</feature>
<dbReference type="AlphaFoldDB" id="A0A1A9ZMD2"/>
<keyword evidence="4" id="KW-1185">Reference proteome</keyword>
<name>A0A1A9ZMD2_GLOPL</name>
<evidence type="ECO:0000256" key="2">
    <source>
        <dbReference type="SAM" id="Phobius"/>
    </source>
</evidence>
<evidence type="ECO:0000256" key="1">
    <source>
        <dbReference type="SAM" id="MobiDB-lite"/>
    </source>
</evidence>
<dbReference type="VEuPathDB" id="VectorBase:GPAI019113"/>
<accession>A0A1A9ZMD2</accession>
<keyword evidence="2" id="KW-1133">Transmembrane helix</keyword>
<feature type="transmembrane region" description="Helical" evidence="2">
    <location>
        <begin position="59"/>
        <end position="79"/>
    </location>
</feature>
<evidence type="ECO:0000313" key="3">
    <source>
        <dbReference type="EnsemblMetazoa" id="GPAI019113-PA"/>
    </source>
</evidence>
<dbReference type="Proteomes" id="UP000092445">
    <property type="component" value="Unassembled WGS sequence"/>
</dbReference>
<keyword evidence="2" id="KW-0812">Transmembrane</keyword>
<organism evidence="3 4">
    <name type="scientific">Glossina pallidipes</name>
    <name type="common">Tsetse fly</name>
    <dbReference type="NCBI Taxonomy" id="7398"/>
    <lineage>
        <taxon>Eukaryota</taxon>
        <taxon>Metazoa</taxon>
        <taxon>Ecdysozoa</taxon>
        <taxon>Arthropoda</taxon>
        <taxon>Hexapoda</taxon>
        <taxon>Insecta</taxon>
        <taxon>Pterygota</taxon>
        <taxon>Neoptera</taxon>
        <taxon>Endopterygota</taxon>
        <taxon>Diptera</taxon>
        <taxon>Brachycera</taxon>
        <taxon>Muscomorpha</taxon>
        <taxon>Hippoboscoidea</taxon>
        <taxon>Glossinidae</taxon>
        <taxon>Glossina</taxon>
    </lineage>
</organism>
<reference evidence="3" key="2">
    <citation type="submission" date="2020-05" db="UniProtKB">
        <authorList>
            <consortium name="EnsemblMetazoa"/>
        </authorList>
    </citation>
    <scope>IDENTIFICATION</scope>
    <source>
        <strain evidence="3">IAEA</strain>
    </source>
</reference>
<feature type="region of interest" description="Disordered" evidence="1">
    <location>
        <begin position="102"/>
        <end position="125"/>
    </location>
</feature>
<evidence type="ECO:0000313" key="4">
    <source>
        <dbReference type="Proteomes" id="UP000092445"/>
    </source>
</evidence>